<dbReference type="InterPro" id="IPR036513">
    <property type="entry name" value="STAS_dom_sf"/>
</dbReference>
<dbReference type="AlphaFoldDB" id="A0A918KDE3"/>
<dbReference type="InterPro" id="IPR002645">
    <property type="entry name" value="STAS_dom"/>
</dbReference>
<reference evidence="2" key="2">
    <citation type="submission" date="2020-09" db="EMBL/GenBank/DDBJ databases">
        <authorList>
            <person name="Sun Q."/>
            <person name="Ohkuma M."/>
        </authorList>
    </citation>
    <scope>NUCLEOTIDE SEQUENCE</scope>
    <source>
        <strain evidence="2">JCM 4790</strain>
    </source>
</reference>
<dbReference type="EMBL" id="BMVU01000003">
    <property type="protein sequence ID" value="GGX58882.1"/>
    <property type="molecule type" value="Genomic_DNA"/>
</dbReference>
<sequence>MAQGPEPPLVVRQVRADGDAVLMQLTGELDVDAVRRLDEAVVDVVLGGDRGSRVLLDLSGVTYCGRDSAFTLLGMCITLKALGVDVTITELSTMARIAVHGAGLERRLPLRRR</sequence>
<dbReference type="Pfam" id="PF13466">
    <property type="entry name" value="STAS_2"/>
    <property type="match status" value="1"/>
</dbReference>
<comment type="caution">
    <text evidence="2">The sequence shown here is derived from an EMBL/GenBank/DDBJ whole genome shotgun (WGS) entry which is preliminary data.</text>
</comment>
<organism evidence="2 3">
    <name type="scientific">Streptomyces minutiscleroticus</name>
    <dbReference type="NCBI Taxonomy" id="68238"/>
    <lineage>
        <taxon>Bacteria</taxon>
        <taxon>Bacillati</taxon>
        <taxon>Actinomycetota</taxon>
        <taxon>Actinomycetes</taxon>
        <taxon>Kitasatosporales</taxon>
        <taxon>Streptomycetaceae</taxon>
        <taxon>Streptomyces</taxon>
    </lineage>
</organism>
<dbReference type="SUPFAM" id="SSF52091">
    <property type="entry name" value="SpoIIaa-like"/>
    <property type="match status" value="1"/>
</dbReference>
<dbReference type="RefSeq" id="WP_190189051.1">
    <property type="nucleotide sequence ID" value="NZ_BMVU01000003.1"/>
</dbReference>
<evidence type="ECO:0000313" key="3">
    <source>
        <dbReference type="Proteomes" id="UP000619244"/>
    </source>
</evidence>
<name>A0A918KDE3_9ACTN</name>
<evidence type="ECO:0000313" key="2">
    <source>
        <dbReference type="EMBL" id="GGX58882.1"/>
    </source>
</evidence>
<dbReference type="CDD" id="cd07043">
    <property type="entry name" value="STAS_anti-anti-sigma_factors"/>
    <property type="match status" value="1"/>
</dbReference>
<dbReference type="InterPro" id="IPR058548">
    <property type="entry name" value="MlaB-like_STAS"/>
</dbReference>
<dbReference type="Gene3D" id="3.30.750.24">
    <property type="entry name" value="STAS domain"/>
    <property type="match status" value="1"/>
</dbReference>
<reference evidence="2" key="1">
    <citation type="journal article" date="2014" name="Int. J. Syst. Evol. Microbiol.">
        <title>Complete genome sequence of Corynebacterium casei LMG S-19264T (=DSM 44701T), isolated from a smear-ripened cheese.</title>
        <authorList>
            <consortium name="US DOE Joint Genome Institute (JGI-PGF)"/>
            <person name="Walter F."/>
            <person name="Albersmeier A."/>
            <person name="Kalinowski J."/>
            <person name="Ruckert C."/>
        </authorList>
    </citation>
    <scope>NUCLEOTIDE SEQUENCE</scope>
    <source>
        <strain evidence="2">JCM 4790</strain>
    </source>
</reference>
<dbReference type="PROSITE" id="PS50801">
    <property type="entry name" value="STAS"/>
    <property type="match status" value="1"/>
</dbReference>
<proteinExistence type="predicted"/>
<keyword evidence="3" id="KW-1185">Reference proteome</keyword>
<accession>A0A918KDE3</accession>
<gene>
    <name evidence="2" type="ORF">GCM10010358_11290</name>
</gene>
<protein>
    <recommendedName>
        <fullName evidence="1">STAS domain-containing protein</fullName>
    </recommendedName>
</protein>
<feature type="domain" description="STAS" evidence="1">
    <location>
        <begin position="10"/>
        <end position="113"/>
    </location>
</feature>
<dbReference type="Proteomes" id="UP000619244">
    <property type="component" value="Unassembled WGS sequence"/>
</dbReference>
<evidence type="ECO:0000259" key="1">
    <source>
        <dbReference type="PROSITE" id="PS50801"/>
    </source>
</evidence>